<dbReference type="EMBL" id="CP061539">
    <property type="protein sequence ID" value="QNV37971.1"/>
    <property type="molecule type" value="Genomic_DNA"/>
</dbReference>
<name>A0A7H2BE75_9MICC</name>
<evidence type="ECO:0000313" key="3">
    <source>
        <dbReference type="Proteomes" id="UP000516404"/>
    </source>
</evidence>
<reference evidence="2 3" key="1">
    <citation type="submission" date="2020-09" db="EMBL/GenBank/DDBJ databases">
        <title>Investigation of environmental microbes.</title>
        <authorList>
            <person name="Ou Y."/>
            <person name="Kang Q."/>
        </authorList>
    </citation>
    <scope>NUCLEOTIDE SEQUENCE [LARGE SCALE GENOMIC DNA]</scope>
    <source>
        <strain evidence="2 3">KJZ-14</strain>
    </source>
</reference>
<sequence>MRGLAPHDASSSRASAQAPAAHGSVNSKGLAAGKLGLASPTVIGLGNASIADDVFFALKDATLGSPGWVLVLAVSVSALATCQTTILPTARGIFAMGVYKAVPERFARTNPTFHVPEPATWTMGTAVKVPETEECRMR</sequence>
<organism evidence="2 3">
    <name type="scientific">Rothia terrae</name>
    <dbReference type="NCBI Taxonomy" id="396015"/>
    <lineage>
        <taxon>Bacteria</taxon>
        <taxon>Bacillati</taxon>
        <taxon>Actinomycetota</taxon>
        <taxon>Actinomycetes</taxon>
        <taxon>Micrococcales</taxon>
        <taxon>Micrococcaceae</taxon>
        <taxon>Rothia</taxon>
    </lineage>
</organism>
<accession>A0A7H2BE75</accession>
<dbReference type="AlphaFoldDB" id="A0A7H2BE75"/>
<protein>
    <submittedName>
        <fullName evidence="2">APC family permease</fullName>
    </submittedName>
</protein>
<keyword evidence="3" id="KW-1185">Reference proteome</keyword>
<dbReference type="Gene3D" id="1.20.1740.10">
    <property type="entry name" value="Amino acid/polyamine transporter I"/>
    <property type="match status" value="1"/>
</dbReference>
<dbReference type="KEGG" id="rter:IDM49_01340"/>
<dbReference type="RefSeq" id="WP_190724757.1">
    <property type="nucleotide sequence ID" value="NZ_CP061539.1"/>
</dbReference>
<proteinExistence type="predicted"/>
<dbReference type="Proteomes" id="UP000516404">
    <property type="component" value="Chromosome"/>
</dbReference>
<dbReference type="GeneID" id="96622866"/>
<evidence type="ECO:0000313" key="2">
    <source>
        <dbReference type="EMBL" id="QNV37971.1"/>
    </source>
</evidence>
<evidence type="ECO:0000256" key="1">
    <source>
        <dbReference type="SAM" id="MobiDB-lite"/>
    </source>
</evidence>
<feature type="compositionally biased region" description="Low complexity" evidence="1">
    <location>
        <begin position="9"/>
        <end position="21"/>
    </location>
</feature>
<gene>
    <name evidence="2" type="ORF">IDM49_01340</name>
</gene>
<feature type="region of interest" description="Disordered" evidence="1">
    <location>
        <begin position="1"/>
        <end position="21"/>
    </location>
</feature>